<gene>
    <name evidence="2" type="ORF">JV35_04615</name>
    <name evidence="1" type="ORF">KP22_03550</name>
</gene>
<evidence type="ECO:0008006" key="5">
    <source>
        <dbReference type="Google" id="ProtNLM"/>
    </source>
</evidence>
<dbReference type="STRING" id="55207.KP22_03550"/>
<dbReference type="Proteomes" id="UP000032869">
    <property type="component" value="Unassembled WGS sequence"/>
</dbReference>
<protein>
    <recommendedName>
        <fullName evidence="5">Gfo/Idh/MocA-like oxidoreductase N-terminal domain-containing protein</fullName>
    </recommendedName>
</protein>
<dbReference type="EMBL" id="JQHL01000001">
    <property type="protein sequence ID" value="KFX22456.1"/>
    <property type="molecule type" value="Genomic_DNA"/>
</dbReference>
<dbReference type="EMBL" id="JQHM01000001">
    <property type="protein sequence ID" value="KFX07178.1"/>
    <property type="molecule type" value="Genomic_DNA"/>
</dbReference>
<name>A0A093TJ47_9GAMM</name>
<evidence type="ECO:0000313" key="3">
    <source>
        <dbReference type="Proteomes" id="UP000032869"/>
    </source>
</evidence>
<organism evidence="1 4">
    <name type="scientific">Pectobacterium betavasculorum</name>
    <dbReference type="NCBI Taxonomy" id="55207"/>
    <lineage>
        <taxon>Bacteria</taxon>
        <taxon>Pseudomonadati</taxon>
        <taxon>Pseudomonadota</taxon>
        <taxon>Gammaproteobacteria</taxon>
        <taxon>Enterobacterales</taxon>
        <taxon>Pectobacteriaceae</taxon>
        <taxon>Pectobacterium</taxon>
    </lineage>
</organism>
<reference evidence="3 4" key="1">
    <citation type="submission" date="2014-08" db="EMBL/GenBank/DDBJ databases">
        <title>Genome sequences of NCPPB Pectobacterium isolates.</title>
        <authorList>
            <person name="Glover R.H."/>
            <person name="Sapp M."/>
            <person name="Elphinstone J."/>
        </authorList>
    </citation>
    <scope>NUCLEOTIDE SEQUENCE [LARGE SCALE GENOMIC DNA]</scope>
    <source>
        <strain evidence="2 3">NCPPB 2793</strain>
        <strain evidence="1 4">NCPPB 2795</strain>
    </source>
</reference>
<proteinExistence type="predicted"/>
<dbReference type="Proteomes" id="UP000032874">
    <property type="component" value="Unassembled WGS sequence"/>
</dbReference>
<keyword evidence="3" id="KW-1185">Reference proteome</keyword>
<accession>A0A093TJ47</accession>
<evidence type="ECO:0000313" key="4">
    <source>
        <dbReference type="Proteomes" id="UP000032874"/>
    </source>
</evidence>
<sequence>MKPQFSSAENVVEPTVSIQRPRIGVVGLGSIAQKAYLPILSQAERWDADLSVLCIISWQRLNNGNQQKHQVTRRYCPCV</sequence>
<comment type="caution">
    <text evidence="1">The sequence shown here is derived from an EMBL/GenBank/DDBJ whole genome shotgun (WGS) entry which is preliminary data.</text>
</comment>
<evidence type="ECO:0000313" key="2">
    <source>
        <dbReference type="EMBL" id="KFX22456.1"/>
    </source>
</evidence>
<dbReference type="AlphaFoldDB" id="A0A093TJ47"/>
<dbReference type="eggNOG" id="COG0673">
    <property type="taxonomic scope" value="Bacteria"/>
</dbReference>
<dbReference type="OrthoDB" id="9781031at2"/>
<evidence type="ECO:0000313" key="1">
    <source>
        <dbReference type="EMBL" id="KFX07178.1"/>
    </source>
</evidence>